<dbReference type="Pfam" id="PF00403">
    <property type="entry name" value="HMA"/>
    <property type="match status" value="1"/>
</dbReference>
<dbReference type="AlphaFoldDB" id="A0A7N0U277"/>
<dbReference type="GO" id="GO:0046872">
    <property type="term" value="F:metal ion binding"/>
    <property type="evidence" value="ECO:0007669"/>
    <property type="project" value="UniProtKB-KW"/>
</dbReference>
<evidence type="ECO:0000256" key="1">
    <source>
        <dbReference type="ARBA" id="ARBA00022481"/>
    </source>
</evidence>
<organism evidence="8 9">
    <name type="scientific">Kalanchoe fedtschenkoi</name>
    <name type="common">Lavender scallops</name>
    <name type="synonym">South American air plant</name>
    <dbReference type="NCBI Taxonomy" id="63787"/>
    <lineage>
        <taxon>Eukaryota</taxon>
        <taxon>Viridiplantae</taxon>
        <taxon>Streptophyta</taxon>
        <taxon>Embryophyta</taxon>
        <taxon>Tracheophyta</taxon>
        <taxon>Spermatophyta</taxon>
        <taxon>Magnoliopsida</taxon>
        <taxon>eudicotyledons</taxon>
        <taxon>Gunneridae</taxon>
        <taxon>Pentapetalae</taxon>
        <taxon>Saxifragales</taxon>
        <taxon>Crassulaceae</taxon>
        <taxon>Kalanchoe</taxon>
    </lineage>
</organism>
<dbReference type="PANTHER" id="PTHR45811:SF49">
    <property type="entry name" value="OS04G0667600 PROTEIN"/>
    <property type="match status" value="1"/>
</dbReference>
<dbReference type="Proteomes" id="UP000594263">
    <property type="component" value="Unplaced"/>
</dbReference>
<keyword evidence="4" id="KW-0636">Prenylation</keyword>
<feature type="domain" description="HMA" evidence="7">
    <location>
        <begin position="1"/>
        <end position="68"/>
    </location>
</feature>
<dbReference type="InterPro" id="IPR006121">
    <property type="entry name" value="HMA_dom"/>
</dbReference>
<accession>A0A7N0U277</accession>
<comment type="similarity">
    <text evidence="5">Belongs to the HIPP family.</text>
</comment>
<sequence length="143" mass="16161">MKKVVVKVAVQDEKDKQKAMRAVSSLSGIESLAMELKDQKLTLTGDIDPVDVVAKLRKNWHTEIVSVGAPEEKKPEEVKKENPEKDDAKKAVDNEKKKEKTEAEQIADLIRASKSYYPCYPCMSQPVYYYVTQPENPNTCVIC</sequence>
<dbReference type="InterPro" id="IPR051863">
    <property type="entry name" value="HIPP"/>
</dbReference>
<evidence type="ECO:0000256" key="6">
    <source>
        <dbReference type="SAM" id="MobiDB-lite"/>
    </source>
</evidence>
<evidence type="ECO:0000256" key="2">
    <source>
        <dbReference type="ARBA" id="ARBA00022723"/>
    </source>
</evidence>
<evidence type="ECO:0000256" key="3">
    <source>
        <dbReference type="ARBA" id="ARBA00023288"/>
    </source>
</evidence>
<evidence type="ECO:0000313" key="9">
    <source>
        <dbReference type="Proteomes" id="UP000594263"/>
    </source>
</evidence>
<evidence type="ECO:0000256" key="4">
    <source>
        <dbReference type="ARBA" id="ARBA00023289"/>
    </source>
</evidence>
<evidence type="ECO:0000256" key="5">
    <source>
        <dbReference type="ARBA" id="ARBA00024045"/>
    </source>
</evidence>
<proteinExistence type="inferred from homology"/>
<dbReference type="PROSITE" id="PS50846">
    <property type="entry name" value="HMA_2"/>
    <property type="match status" value="1"/>
</dbReference>
<evidence type="ECO:0000313" key="8">
    <source>
        <dbReference type="EnsemblPlants" id="Kaladp0050s0167.1.v1.1"/>
    </source>
</evidence>
<keyword evidence="9" id="KW-1185">Reference proteome</keyword>
<keyword evidence="1" id="KW-0488">Methylation</keyword>
<keyword evidence="2" id="KW-0479">Metal-binding</keyword>
<feature type="region of interest" description="Disordered" evidence="6">
    <location>
        <begin position="67"/>
        <end position="103"/>
    </location>
</feature>
<keyword evidence="3" id="KW-0449">Lipoprotein</keyword>
<dbReference type="EnsemblPlants" id="Kaladp0050s0167.1.v1.1">
    <property type="protein sequence ID" value="Kaladp0050s0167.1.v1.1"/>
    <property type="gene ID" value="Kaladp0050s0167.v1.1"/>
</dbReference>
<evidence type="ECO:0000259" key="7">
    <source>
        <dbReference type="PROSITE" id="PS50846"/>
    </source>
</evidence>
<name>A0A7N0U277_KALFE</name>
<reference evidence="8" key="1">
    <citation type="submission" date="2021-01" db="UniProtKB">
        <authorList>
            <consortium name="EnsemblPlants"/>
        </authorList>
    </citation>
    <scope>IDENTIFICATION</scope>
</reference>
<dbReference type="PANTHER" id="PTHR45811">
    <property type="entry name" value="COPPER TRANSPORT PROTEIN FAMILY-RELATED"/>
    <property type="match status" value="1"/>
</dbReference>
<dbReference type="OMA" id="EDNQNAC"/>
<dbReference type="Gene3D" id="3.30.70.100">
    <property type="match status" value="1"/>
</dbReference>
<dbReference type="Gramene" id="Kaladp0050s0167.1.v1.1">
    <property type="protein sequence ID" value="Kaladp0050s0167.1.v1.1"/>
    <property type="gene ID" value="Kaladp0050s0167.v1.1"/>
</dbReference>
<protein>
    <recommendedName>
        <fullName evidence="7">HMA domain-containing protein</fullName>
    </recommendedName>
</protein>
<feature type="compositionally biased region" description="Basic and acidic residues" evidence="6">
    <location>
        <begin position="70"/>
        <end position="103"/>
    </location>
</feature>